<feature type="region of interest" description="Disordered" evidence="6">
    <location>
        <begin position="164"/>
        <end position="213"/>
    </location>
</feature>
<dbReference type="InterPro" id="IPR002418">
    <property type="entry name" value="Tscrpt_reg_Myc"/>
</dbReference>
<dbReference type="EMBL" id="JAFBMS010000041">
    <property type="protein sequence ID" value="KAG9340681.1"/>
    <property type="molecule type" value="Genomic_DNA"/>
</dbReference>
<evidence type="ECO:0000256" key="3">
    <source>
        <dbReference type="ARBA" id="ARBA00023242"/>
    </source>
</evidence>
<dbReference type="InterPro" id="IPR036638">
    <property type="entry name" value="HLH_DNA-bd_sf"/>
</dbReference>
<evidence type="ECO:0000313" key="8">
    <source>
        <dbReference type="EMBL" id="KAG9340681.1"/>
    </source>
</evidence>
<feature type="compositionally biased region" description="Basic residues" evidence="6">
    <location>
        <begin position="263"/>
        <end position="275"/>
    </location>
</feature>
<dbReference type="PIRSF" id="PIRSF001705">
    <property type="entry name" value="Myc_protein"/>
    <property type="match status" value="1"/>
</dbReference>
<protein>
    <recommendedName>
        <fullName evidence="7">BHLH domain-containing protein</fullName>
    </recommendedName>
</protein>
<dbReference type="Pfam" id="PF00010">
    <property type="entry name" value="HLH"/>
    <property type="match status" value="1"/>
</dbReference>
<dbReference type="FunFam" id="4.10.280.10:FF:000019">
    <property type="entry name" value="Myc proto-oncogene protein"/>
    <property type="match status" value="1"/>
</dbReference>
<dbReference type="OrthoDB" id="5964374at2759"/>
<dbReference type="PRINTS" id="PR00044">
    <property type="entry name" value="LEUZIPPRMYC"/>
</dbReference>
<evidence type="ECO:0000256" key="6">
    <source>
        <dbReference type="SAM" id="MobiDB-lite"/>
    </source>
</evidence>
<feature type="coiled-coil region" evidence="5">
    <location>
        <begin position="328"/>
        <end position="355"/>
    </location>
</feature>
<dbReference type="GO" id="GO:0003700">
    <property type="term" value="F:DNA-binding transcription factor activity"/>
    <property type="evidence" value="ECO:0007669"/>
    <property type="project" value="InterPro"/>
</dbReference>
<feature type="compositionally biased region" description="Low complexity" evidence="6">
    <location>
        <begin position="164"/>
        <end position="179"/>
    </location>
</feature>
<evidence type="ECO:0000313" key="9">
    <source>
        <dbReference type="Proteomes" id="UP000824540"/>
    </source>
</evidence>
<dbReference type="CDD" id="cd11400">
    <property type="entry name" value="bHLHzip_Myc"/>
    <property type="match status" value="1"/>
</dbReference>
<feature type="compositionally biased region" description="Low complexity" evidence="6">
    <location>
        <begin position="187"/>
        <end position="201"/>
    </location>
</feature>
<keyword evidence="3" id="KW-0539">Nucleus</keyword>
<dbReference type="SUPFAM" id="SSF47459">
    <property type="entry name" value="HLH, helix-loop-helix DNA-binding domain"/>
    <property type="match status" value="1"/>
</dbReference>
<dbReference type="PROSITE" id="PS50888">
    <property type="entry name" value="BHLH"/>
    <property type="match status" value="1"/>
</dbReference>
<feature type="non-terminal residue" evidence="8">
    <location>
        <position position="367"/>
    </location>
</feature>
<gene>
    <name evidence="8" type="ORF">JZ751_021254</name>
</gene>
<dbReference type="GO" id="GO:0005634">
    <property type="term" value="C:nucleus"/>
    <property type="evidence" value="ECO:0007669"/>
    <property type="project" value="UniProtKB-SubCell"/>
</dbReference>
<dbReference type="GO" id="GO:0003677">
    <property type="term" value="F:DNA binding"/>
    <property type="evidence" value="ECO:0007669"/>
    <property type="project" value="UniProtKB-KW"/>
</dbReference>
<dbReference type="AlphaFoldDB" id="A0A8T2NNM4"/>
<feature type="domain" description="BHLH" evidence="7">
    <location>
        <begin position="286"/>
        <end position="338"/>
    </location>
</feature>
<keyword evidence="9" id="KW-1185">Reference proteome</keyword>
<dbReference type="SMART" id="SM00353">
    <property type="entry name" value="HLH"/>
    <property type="match status" value="1"/>
</dbReference>
<comment type="caution">
    <text evidence="8">The sequence shown here is derived from an EMBL/GenBank/DDBJ whole genome shotgun (WGS) entry which is preliminary data.</text>
</comment>
<reference evidence="8" key="1">
    <citation type="thesis" date="2021" institute="BYU ScholarsArchive" country="Provo, UT, USA">
        <title>Applications of and Algorithms for Genome Assembly and Genomic Analyses with an Emphasis on Marine Teleosts.</title>
        <authorList>
            <person name="Pickett B.D."/>
        </authorList>
    </citation>
    <scope>NUCLEOTIDE SEQUENCE</scope>
    <source>
        <strain evidence="8">HI-2016</strain>
    </source>
</reference>
<evidence type="ECO:0000256" key="4">
    <source>
        <dbReference type="ARBA" id="ARBA00025872"/>
    </source>
</evidence>
<keyword evidence="2" id="KW-0238">DNA-binding</keyword>
<comment type="subunit">
    <text evidence="4">Efficient DNA binding requires dimerization with another bHLH protein. Binds DNA as a heterodimer with MAX.</text>
</comment>
<dbReference type="InterPro" id="IPR012682">
    <property type="entry name" value="Tscrpt_reg_Myc_N"/>
</dbReference>
<evidence type="ECO:0000259" key="7">
    <source>
        <dbReference type="PROSITE" id="PS50888"/>
    </source>
</evidence>
<organism evidence="8 9">
    <name type="scientific">Albula glossodonta</name>
    <name type="common">roundjaw bonefish</name>
    <dbReference type="NCBI Taxonomy" id="121402"/>
    <lineage>
        <taxon>Eukaryota</taxon>
        <taxon>Metazoa</taxon>
        <taxon>Chordata</taxon>
        <taxon>Craniata</taxon>
        <taxon>Vertebrata</taxon>
        <taxon>Euteleostomi</taxon>
        <taxon>Actinopterygii</taxon>
        <taxon>Neopterygii</taxon>
        <taxon>Teleostei</taxon>
        <taxon>Albuliformes</taxon>
        <taxon>Albulidae</taxon>
        <taxon>Albula</taxon>
    </lineage>
</organism>
<dbReference type="InterPro" id="IPR011598">
    <property type="entry name" value="bHLH_dom"/>
</dbReference>
<evidence type="ECO:0000256" key="1">
    <source>
        <dbReference type="ARBA" id="ARBA00004123"/>
    </source>
</evidence>
<dbReference type="Gene3D" id="4.10.280.10">
    <property type="entry name" value="Helix-loop-helix DNA-binding domain"/>
    <property type="match status" value="1"/>
</dbReference>
<dbReference type="Proteomes" id="UP000824540">
    <property type="component" value="Unassembled WGS sequence"/>
</dbReference>
<dbReference type="PANTHER" id="PTHR45851">
    <property type="entry name" value="MYC PROTO-ONCOGENE"/>
    <property type="match status" value="1"/>
</dbReference>
<dbReference type="InterPro" id="IPR050433">
    <property type="entry name" value="Myc_transcription_factors"/>
</dbReference>
<keyword evidence="5" id="KW-0175">Coiled coil</keyword>
<accession>A0A8T2NNM4</accession>
<dbReference type="GO" id="GO:0046983">
    <property type="term" value="F:protein dimerization activity"/>
    <property type="evidence" value="ECO:0007669"/>
    <property type="project" value="InterPro"/>
</dbReference>
<name>A0A8T2NNM4_9TELE</name>
<proteinExistence type="predicted"/>
<feature type="region of interest" description="Disordered" evidence="6">
    <location>
        <begin position="228"/>
        <end position="294"/>
    </location>
</feature>
<sequence length="367" mass="41789">MLQSFSPSRFWDYDSEPLLFDEEFCQILMKDLQTLPTPPQSPPIKSGLEKPLSKVDQLEFVSELLLEDHDLLGWNYDGIHKDVKSENDSCKDQQPDVSEDCLWHCLGDKFAEDKLSSVLSSPLLSNIDTSIFEEIAGSTLDCHSGALECQNEDLLQSISKQIETSSDFSSPYPSESSTSDSEEEIDVVTVNRRSSSTSQGSDSHRQSRSGKRCHLEIQQDIQLQHNYAAPRPASPSPRRADAPQPKRARGEHHRTSPPSSAGRPRHHPHSHHGQHHAAADPEDEEERRRTHNVMERQRRNELKNCFLRLRDRVPELSNNDKASKVVILKKARDSIRGLEAESLRLAAKRDKLKQRQEMLKARLEELR</sequence>
<evidence type="ECO:0000256" key="5">
    <source>
        <dbReference type="SAM" id="Coils"/>
    </source>
</evidence>
<evidence type="ECO:0000256" key="2">
    <source>
        <dbReference type="ARBA" id="ARBA00023125"/>
    </source>
</evidence>
<comment type="subcellular location">
    <subcellularLocation>
        <location evidence="1">Nucleus</location>
    </subcellularLocation>
</comment>
<dbReference type="Pfam" id="PF01056">
    <property type="entry name" value="Myc_N"/>
    <property type="match status" value="2"/>
</dbReference>